<evidence type="ECO:0000313" key="2">
    <source>
        <dbReference type="EMBL" id="MXG89241.1"/>
    </source>
</evidence>
<dbReference type="PANTHER" id="PTHR41521:SF4">
    <property type="entry name" value="BLR0684 PROTEIN"/>
    <property type="match status" value="1"/>
</dbReference>
<evidence type="ECO:0000259" key="1">
    <source>
        <dbReference type="Pfam" id="PF07045"/>
    </source>
</evidence>
<keyword evidence="3" id="KW-1185">Reference proteome</keyword>
<dbReference type="AlphaFoldDB" id="A0A6L7EZ94"/>
<accession>A0A6L7EZ94</accession>
<sequence>MSAYWISLYREVNDADKLAAYAELAGPALVEAGGRFIARGTPVQVYEAGLEQRAVLIEFDSVEAAVAAHDSAAYQAALDALGDGAVRDMRIVPGVGAAS</sequence>
<proteinExistence type="predicted"/>
<feature type="domain" description="DUF1330" evidence="1">
    <location>
        <begin position="2"/>
        <end position="95"/>
    </location>
</feature>
<dbReference type="RefSeq" id="WP_160876425.1">
    <property type="nucleotide sequence ID" value="NZ_WUEK01000003.1"/>
</dbReference>
<comment type="caution">
    <text evidence="2">The sequence shown here is derived from an EMBL/GenBank/DDBJ whole genome shotgun (WGS) entry which is preliminary data.</text>
</comment>
<reference evidence="2 3" key="1">
    <citation type="submission" date="2019-12" db="EMBL/GenBank/DDBJ databases">
        <authorList>
            <person name="Kun Z."/>
        </authorList>
    </citation>
    <scope>NUCLEOTIDE SEQUENCE [LARGE SCALE GENOMIC DNA]</scope>
    <source>
        <strain evidence="2 3">YIM 123512</strain>
    </source>
</reference>
<dbReference type="Proteomes" id="UP000473325">
    <property type="component" value="Unassembled WGS sequence"/>
</dbReference>
<dbReference type="InterPro" id="IPR011008">
    <property type="entry name" value="Dimeric_a/b-barrel"/>
</dbReference>
<dbReference type="EMBL" id="WUEK01000003">
    <property type="protein sequence ID" value="MXG89241.1"/>
    <property type="molecule type" value="Genomic_DNA"/>
</dbReference>
<dbReference type="PANTHER" id="PTHR41521">
    <property type="match status" value="1"/>
</dbReference>
<name>A0A6L7EZ94_9ACTN</name>
<protein>
    <submittedName>
        <fullName evidence="2">DUF1330 domain-containing protein</fullName>
    </submittedName>
</protein>
<gene>
    <name evidence="2" type="ORF">GRQ65_06730</name>
</gene>
<dbReference type="Gene3D" id="3.30.70.100">
    <property type="match status" value="1"/>
</dbReference>
<dbReference type="Pfam" id="PF07045">
    <property type="entry name" value="DUF1330"/>
    <property type="match status" value="1"/>
</dbReference>
<dbReference type="InterPro" id="IPR010753">
    <property type="entry name" value="DUF1330"/>
</dbReference>
<evidence type="ECO:0000313" key="3">
    <source>
        <dbReference type="Proteomes" id="UP000473325"/>
    </source>
</evidence>
<organism evidence="2 3">
    <name type="scientific">Nocardioides flavescens</name>
    <dbReference type="NCBI Taxonomy" id="2691959"/>
    <lineage>
        <taxon>Bacteria</taxon>
        <taxon>Bacillati</taxon>
        <taxon>Actinomycetota</taxon>
        <taxon>Actinomycetes</taxon>
        <taxon>Propionibacteriales</taxon>
        <taxon>Nocardioidaceae</taxon>
        <taxon>Nocardioides</taxon>
    </lineage>
</organism>
<dbReference type="SUPFAM" id="SSF54909">
    <property type="entry name" value="Dimeric alpha+beta barrel"/>
    <property type="match status" value="1"/>
</dbReference>